<proteinExistence type="predicted"/>
<dbReference type="RefSeq" id="WP_209607044.1">
    <property type="nucleotide sequence ID" value="NZ_JAGILA010000012.1"/>
</dbReference>
<keyword evidence="1" id="KW-0732">Signal</keyword>
<sequence length="220" mass="23154">MKRRIAARLAAAGIALICVGSFAPATAGEDGPLVWAPTRTGSNTYKLRLGLRSPGRVEAASGAELSLKAAPSGKIIPPEAPVRLWGTVSRQGGPRAVTRSSRVSMGFNPLTGVGNMGAGTARTWIVTPTVDAEVQRNIAVQCNVYEKHCGRPKLTQSARLSSTATRTSIVVDSRLSGEGLSGLDRIGVEQRFGNLKLGAAVVDPLLAPRSLITLRYGLKW</sequence>
<gene>
    <name evidence="2" type="ORF">J2Z31_005864</name>
</gene>
<evidence type="ECO:0000313" key="2">
    <source>
        <dbReference type="EMBL" id="MBP2239322.1"/>
    </source>
</evidence>
<feature type="signal peptide" evidence="1">
    <location>
        <begin position="1"/>
        <end position="27"/>
    </location>
</feature>
<dbReference type="EMBL" id="JAGILA010000012">
    <property type="protein sequence ID" value="MBP2239322.1"/>
    <property type="molecule type" value="Genomic_DNA"/>
</dbReference>
<accession>A0ABS4R8W0</accession>
<name>A0ABS4R8W0_9HYPH</name>
<evidence type="ECO:0000313" key="3">
    <source>
        <dbReference type="Proteomes" id="UP000730739"/>
    </source>
</evidence>
<protein>
    <submittedName>
        <fullName evidence="2">Uncharacterized protein</fullName>
    </submittedName>
</protein>
<feature type="chain" id="PRO_5045128354" evidence="1">
    <location>
        <begin position="28"/>
        <end position="220"/>
    </location>
</feature>
<comment type="caution">
    <text evidence="2">The sequence shown here is derived from an EMBL/GenBank/DDBJ whole genome shotgun (WGS) entry which is preliminary data.</text>
</comment>
<evidence type="ECO:0000256" key="1">
    <source>
        <dbReference type="SAM" id="SignalP"/>
    </source>
</evidence>
<organism evidence="2 3">
    <name type="scientific">Sinorhizobium kostiense</name>
    <dbReference type="NCBI Taxonomy" id="76747"/>
    <lineage>
        <taxon>Bacteria</taxon>
        <taxon>Pseudomonadati</taxon>
        <taxon>Pseudomonadota</taxon>
        <taxon>Alphaproteobacteria</taxon>
        <taxon>Hyphomicrobiales</taxon>
        <taxon>Rhizobiaceae</taxon>
        <taxon>Sinorhizobium/Ensifer group</taxon>
        <taxon>Sinorhizobium</taxon>
    </lineage>
</organism>
<keyword evidence="3" id="KW-1185">Reference proteome</keyword>
<dbReference type="Proteomes" id="UP000730739">
    <property type="component" value="Unassembled WGS sequence"/>
</dbReference>
<reference evidence="2 3" key="1">
    <citation type="submission" date="2021-03" db="EMBL/GenBank/DDBJ databases">
        <title>Genomic Encyclopedia of Type Strains, Phase IV (KMG-IV): sequencing the most valuable type-strain genomes for metagenomic binning, comparative biology and taxonomic classification.</title>
        <authorList>
            <person name="Goeker M."/>
        </authorList>
    </citation>
    <scope>NUCLEOTIDE SEQUENCE [LARGE SCALE GENOMIC DNA]</scope>
    <source>
        <strain evidence="2 3">DSM 13372</strain>
    </source>
</reference>